<reference evidence="2" key="1">
    <citation type="submission" date="2019-12" db="EMBL/GenBank/DDBJ databases">
        <title>Compelete sequence of pSE5369-VIM.</title>
        <authorList>
            <person name="Zhou D."/>
        </authorList>
    </citation>
    <scope>NUCLEOTIDE SEQUENCE</scope>
    <source>
        <strain evidence="2">SE5369</strain>
        <plasmid evidence="2">pSE5369-VIM</plasmid>
    </source>
</reference>
<evidence type="ECO:0000256" key="1">
    <source>
        <dbReference type="SAM" id="MobiDB-lite"/>
    </source>
</evidence>
<dbReference type="AlphaFoldDB" id="A0A7S6C7J4"/>
<proteinExistence type="predicted"/>
<name>A0A7S6C7J4_PSEAI</name>
<dbReference type="EMBL" id="MN894888">
    <property type="protein sequence ID" value="QLG05154.1"/>
    <property type="molecule type" value="Genomic_DNA"/>
</dbReference>
<protein>
    <submittedName>
        <fullName evidence="2">Uncharacterized protein</fullName>
    </submittedName>
</protein>
<sequence length="162" mass="18098">MKGVFGDCQFTCFPDCQLALPPDSAKNLIFVTACWESYIEDLAVEAFDFLLAHAPTAAAIPNKVKSLAIKDIKNDPNPLKLWDLADTGWQAILLAHKTEVHEKWLGKFNTPKSAASRCPLRGDVGPQQPEQLLEMEQDEGRPSQDQAGRFHYCSRQHCSPYP</sequence>
<organism evidence="2">
    <name type="scientific">Pseudomonas aeruginosa</name>
    <dbReference type="NCBI Taxonomy" id="287"/>
    <lineage>
        <taxon>Bacteria</taxon>
        <taxon>Pseudomonadati</taxon>
        <taxon>Pseudomonadota</taxon>
        <taxon>Gammaproteobacteria</taxon>
        <taxon>Pseudomonadales</taxon>
        <taxon>Pseudomonadaceae</taxon>
        <taxon>Pseudomonas</taxon>
    </lineage>
</organism>
<evidence type="ECO:0000313" key="2">
    <source>
        <dbReference type="EMBL" id="QLG05154.1"/>
    </source>
</evidence>
<keyword evidence="2" id="KW-0614">Plasmid</keyword>
<accession>A0A7S6C7J4</accession>
<feature type="region of interest" description="Disordered" evidence="1">
    <location>
        <begin position="116"/>
        <end position="149"/>
    </location>
</feature>
<geneLocation type="plasmid" evidence="2">
    <name>pSE5369-VIM</name>
</geneLocation>